<organism evidence="18">
    <name type="scientific">Hydra vulgaris</name>
    <name type="common">Hydra</name>
    <name type="synonym">Hydra attenuata</name>
    <dbReference type="NCBI Taxonomy" id="6087"/>
    <lineage>
        <taxon>Eukaryota</taxon>
        <taxon>Metazoa</taxon>
        <taxon>Cnidaria</taxon>
        <taxon>Hydrozoa</taxon>
        <taxon>Hydroidolina</taxon>
        <taxon>Anthoathecata</taxon>
        <taxon>Aplanulata</taxon>
        <taxon>Hydridae</taxon>
        <taxon>Hydra</taxon>
    </lineage>
</organism>
<comment type="catalytic activity">
    <reaction evidence="15">
        <text>L-threonyl-[protein] + GDP-beta-L-fucose = 3-O-(alpha-L-fucosyl)-L-threonyl-[protein] + GDP + H(+)</text>
        <dbReference type="Rhea" id="RHEA:70491"/>
        <dbReference type="Rhea" id="RHEA-COMP:11060"/>
        <dbReference type="Rhea" id="RHEA-COMP:17915"/>
        <dbReference type="ChEBI" id="CHEBI:15378"/>
        <dbReference type="ChEBI" id="CHEBI:30013"/>
        <dbReference type="ChEBI" id="CHEBI:57273"/>
        <dbReference type="ChEBI" id="CHEBI:58189"/>
        <dbReference type="ChEBI" id="CHEBI:189631"/>
        <dbReference type="EC" id="2.4.1.221"/>
    </reaction>
    <physiologicalReaction direction="left-to-right" evidence="15">
        <dbReference type="Rhea" id="RHEA:70492"/>
    </physiologicalReaction>
</comment>
<dbReference type="GO" id="GO:0046922">
    <property type="term" value="F:peptide-O-fucosyltransferase activity"/>
    <property type="evidence" value="ECO:0007669"/>
    <property type="project" value="UniProtKB-EC"/>
</dbReference>
<keyword evidence="8" id="KW-0256">Endoplasmic reticulum</keyword>
<evidence type="ECO:0000256" key="2">
    <source>
        <dbReference type="ARBA" id="ARBA00004922"/>
    </source>
</evidence>
<accession>T2M500</accession>
<dbReference type="CDD" id="cd11302">
    <property type="entry name" value="O-FucT-1"/>
    <property type="match status" value="1"/>
</dbReference>
<dbReference type="Pfam" id="PF10250">
    <property type="entry name" value="O-FucT"/>
    <property type="match status" value="1"/>
</dbReference>
<evidence type="ECO:0000256" key="6">
    <source>
        <dbReference type="ARBA" id="ARBA00022676"/>
    </source>
</evidence>
<evidence type="ECO:0000256" key="14">
    <source>
        <dbReference type="ARBA" id="ARBA00033080"/>
    </source>
</evidence>
<dbReference type="EMBL" id="HAAD01001146">
    <property type="protein sequence ID" value="CDG67378.1"/>
    <property type="molecule type" value="mRNA"/>
</dbReference>
<name>T2M500_HYDVU</name>
<comment type="similarity">
    <text evidence="3">Belongs to the glycosyltransferase 65 family.</text>
</comment>
<keyword evidence="9" id="KW-0914">Notch signaling pathway</keyword>
<keyword evidence="6 18" id="KW-0328">Glycosyltransferase</keyword>
<evidence type="ECO:0000256" key="4">
    <source>
        <dbReference type="ARBA" id="ARBA00012196"/>
    </source>
</evidence>
<evidence type="ECO:0000256" key="17">
    <source>
        <dbReference type="SAM" id="SignalP"/>
    </source>
</evidence>
<keyword evidence="7 18" id="KW-0808">Transferase</keyword>
<keyword evidence="17" id="KW-0732">Signal</keyword>
<evidence type="ECO:0000256" key="13">
    <source>
        <dbReference type="ARBA" id="ARBA00023277"/>
    </source>
</evidence>
<gene>
    <name evidence="18" type="primary">POFUT1</name>
</gene>
<evidence type="ECO:0000256" key="9">
    <source>
        <dbReference type="ARBA" id="ARBA00022976"/>
    </source>
</evidence>
<dbReference type="InterPro" id="IPR019378">
    <property type="entry name" value="GDP-Fuc_O-FucTrfase"/>
</dbReference>
<dbReference type="Gene3D" id="3.40.50.11350">
    <property type="match status" value="1"/>
</dbReference>
<dbReference type="EC" id="2.4.1.221" evidence="4"/>
<proteinExistence type="evidence at transcript level"/>
<evidence type="ECO:0000313" key="18">
    <source>
        <dbReference type="EMBL" id="CDG67378.1"/>
    </source>
</evidence>
<evidence type="ECO:0000256" key="8">
    <source>
        <dbReference type="ARBA" id="ARBA00022824"/>
    </source>
</evidence>
<evidence type="ECO:0000256" key="10">
    <source>
        <dbReference type="ARBA" id="ARBA00023157"/>
    </source>
</evidence>
<dbReference type="InterPro" id="IPR039922">
    <property type="entry name" value="POFUT1"/>
</dbReference>
<protein>
    <recommendedName>
        <fullName evidence="5">GDP-fucose protein O-fucosyltransferase 1</fullName>
        <ecNumber evidence="4">2.4.1.221</ecNumber>
    </recommendedName>
    <alternativeName>
        <fullName evidence="14">Peptide-O-fucosyltransferase 1</fullName>
    </alternativeName>
</protein>
<dbReference type="Gene3D" id="3.40.50.11340">
    <property type="match status" value="1"/>
</dbReference>
<dbReference type="UniPathway" id="UPA00378"/>
<dbReference type="GO" id="GO:0006004">
    <property type="term" value="P:fucose metabolic process"/>
    <property type="evidence" value="ECO:0007669"/>
    <property type="project" value="UniProtKB-KW"/>
</dbReference>
<dbReference type="GO" id="GO:0005783">
    <property type="term" value="C:endoplasmic reticulum"/>
    <property type="evidence" value="ECO:0007669"/>
    <property type="project" value="UniProtKB-SubCell"/>
</dbReference>
<feature type="signal peptide" evidence="17">
    <location>
        <begin position="1"/>
        <end position="17"/>
    </location>
</feature>
<evidence type="ECO:0000256" key="15">
    <source>
        <dbReference type="ARBA" id="ARBA00047273"/>
    </source>
</evidence>
<comment type="subcellular location">
    <subcellularLocation>
        <location evidence="1">Endoplasmic reticulum</location>
    </subcellularLocation>
</comment>
<dbReference type="PANTHER" id="PTHR21420:SF10">
    <property type="entry name" value="GDP-FUCOSE PROTEIN O-FUCOSYLTRANSFERASE 1"/>
    <property type="match status" value="1"/>
</dbReference>
<keyword evidence="13" id="KW-0119">Carbohydrate metabolism</keyword>
<evidence type="ECO:0000256" key="3">
    <source>
        <dbReference type="ARBA" id="ARBA00010626"/>
    </source>
</evidence>
<comment type="catalytic activity">
    <reaction evidence="16">
        <text>L-seryl-[protein] + GDP-beta-L-fucose = 3-O-(alpha-L-fucosyl)-L-seryl-[protein] + GDP + H(+)</text>
        <dbReference type="Rhea" id="RHEA:63644"/>
        <dbReference type="Rhea" id="RHEA-COMP:9863"/>
        <dbReference type="Rhea" id="RHEA-COMP:17914"/>
        <dbReference type="ChEBI" id="CHEBI:15378"/>
        <dbReference type="ChEBI" id="CHEBI:29999"/>
        <dbReference type="ChEBI" id="CHEBI:57273"/>
        <dbReference type="ChEBI" id="CHEBI:58189"/>
        <dbReference type="ChEBI" id="CHEBI:189632"/>
        <dbReference type="EC" id="2.4.1.221"/>
    </reaction>
    <physiologicalReaction direction="left-to-right" evidence="16">
        <dbReference type="Rhea" id="RHEA:63645"/>
    </physiologicalReaction>
</comment>
<keyword evidence="10" id="KW-1015">Disulfide bond</keyword>
<comment type="pathway">
    <text evidence="2">Protein modification; protein glycosylation.</text>
</comment>
<dbReference type="GO" id="GO:0007219">
    <property type="term" value="P:Notch signaling pathway"/>
    <property type="evidence" value="ECO:0007669"/>
    <property type="project" value="UniProtKB-KW"/>
</dbReference>
<feature type="non-terminal residue" evidence="18">
    <location>
        <position position="1"/>
    </location>
</feature>
<evidence type="ECO:0000256" key="7">
    <source>
        <dbReference type="ARBA" id="ARBA00022679"/>
    </source>
</evidence>
<reference evidence="18" key="1">
    <citation type="journal article" date="2013" name="Genome Biol. Evol.">
        <title>Punctuated emergences of genetic and phenotypic innovations in eumetazoan, bilaterian, euteleostome, and hominidae ancestors.</title>
        <authorList>
            <person name="Wenger Y."/>
            <person name="Galliot B."/>
        </authorList>
    </citation>
    <scope>NUCLEOTIDE SEQUENCE</scope>
    <source>
        <tissue evidence="18">Whole animals</tissue>
    </source>
</reference>
<sequence length="379" mass="44020">MLIFIIILWLDIITCKSIDKNGYVVYCPCMGRFGNQAEQFIGALAFAKGINRTLILPPWVTYSSRMIYKSLQINFDRWFKVNPLQSYHRVILMEEFMEKLSPKIWPPEKRKGFCYSFRNNKECAMKEGNPFGPFWDHFNISFVSTIEHKGLLWNTLGDAYTRQGWIQRFPSFKFPVLAFQGAPGNFPSLREHQYLQKYVEFSDQLNNQADDYIKNELNGNQYIAIHLRNGQDMLGICDDLDKYQGSIFSSAQCTGYDNEKKLTHEMCNPSKTEIISLVKKCIKATKLNVLYIATDNDNMLNDFKKELIQFKVSVYSRKGLFEEEVDEPLIDIAILSKSNYFIGSCLSTFSAFVRRQRETRGISNNTFFGLNSMNIKNEL</sequence>
<evidence type="ECO:0000256" key="12">
    <source>
        <dbReference type="ARBA" id="ARBA00023253"/>
    </source>
</evidence>
<evidence type="ECO:0000256" key="5">
    <source>
        <dbReference type="ARBA" id="ARBA00021745"/>
    </source>
</evidence>
<evidence type="ECO:0000256" key="16">
    <source>
        <dbReference type="ARBA" id="ARBA00048647"/>
    </source>
</evidence>
<dbReference type="OrthoDB" id="10050276at2759"/>
<keyword evidence="11" id="KW-0325">Glycoprotein</keyword>
<keyword evidence="12" id="KW-0294">Fucose metabolism</keyword>
<evidence type="ECO:0000256" key="11">
    <source>
        <dbReference type="ARBA" id="ARBA00023180"/>
    </source>
</evidence>
<evidence type="ECO:0000256" key="1">
    <source>
        <dbReference type="ARBA" id="ARBA00004240"/>
    </source>
</evidence>
<feature type="chain" id="PRO_5044738657" description="GDP-fucose protein O-fucosyltransferase 1" evidence="17">
    <location>
        <begin position="18"/>
        <end position="379"/>
    </location>
</feature>
<dbReference type="PANTHER" id="PTHR21420">
    <property type="entry name" value="GDP-FUCOSE PROTEIN O-FUCOSYLTRANSFERASE 1"/>
    <property type="match status" value="1"/>
</dbReference>
<dbReference type="KEGG" id="hmg:100197986"/>
<dbReference type="AlphaFoldDB" id="T2M500"/>